<keyword evidence="10" id="KW-0503">Monooxygenase</keyword>
<dbReference type="GO" id="GO:0032259">
    <property type="term" value="P:methylation"/>
    <property type="evidence" value="ECO:0007669"/>
    <property type="project" value="UniProtKB-KW"/>
</dbReference>
<evidence type="ECO:0000256" key="23">
    <source>
        <dbReference type="ARBA" id="ARBA00052067"/>
    </source>
</evidence>
<comment type="caution">
    <text evidence="28">The sequence shown here is derived from an EMBL/GenBank/DDBJ whole genome shotgun (WGS) entry which is preliminary data.</text>
</comment>
<comment type="cofactor">
    <cofactor evidence="1 25">
        <name>heme</name>
        <dbReference type="ChEBI" id="CHEBI:30413"/>
    </cofactor>
</comment>
<accession>V5G1S9</accession>
<evidence type="ECO:0000256" key="18">
    <source>
        <dbReference type="ARBA" id="ARBA00048866"/>
    </source>
</evidence>
<dbReference type="GO" id="GO:0005506">
    <property type="term" value="F:iron ion binding"/>
    <property type="evidence" value="ECO:0007669"/>
    <property type="project" value="InterPro"/>
</dbReference>
<evidence type="ECO:0000256" key="26">
    <source>
        <dbReference type="SAM" id="MobiDB-lite"/>
    </source>
</evidence>
<comment type="catalytic activity">
    <reaction evidence="22">
        <text>eburicol + reduced [NADPH--hemoprotein reductase] + O2 = 32-hydroxyeburicol + oxidized [NADPH--hemoprotein reductase] + H2O + H(+)</text>
        <dbReference type="Rhea" id="RHEA:75427"/>
        <dbReference type="Rhea" id="RHEA-COMP:11964"/>
        <dbReference type="Rhea" id="RHEA-COMP:11965"/>
        <dbReference type="ChEBI" id="CHEBI:15377"/>
        <dbReference type="ChEBI" id="CHEBI:15378"/>
        <dbReference type="ChEBI" id="CHEBI:15379"/>
        <dbReference type="ChEBI" id="CHEBI:57618"/>
        <dbReference type="ChEBI" id="CHEBI:58210"/>
        <dbReference type="ChEBI" id="CHEBI:70315"/>
        <dbReference type="ChEBI" id="CHEBI:194328"/>
    </reaction>
    <physiologicalReaction direction="left-to-right" evidence="22">
        <dbReference type="Rhea" id="RHEA:75428"/>
    </physiologicalReaction>
</comment>
<feature type="transmembrane region" description="Helical" evidence="27">
    <location>
        <begin position="17"/>
        <end position="36"/>
    </location>
</feature>
<evidence type="ECO:0000256" key="8">
    <source>
        <dbReference type="ARBA" id="ARBA00023002"/>
    </source>
</evidence>
<evidence type="ECO:0000256" key="24">
    <source>
        <dbReference type="ARBA" id="ARBA00052625"/>
    </source>
</evidence>
<evidence type="ECO:0000313" key="29">
    <source>
        <dbReference type="Proteomes" id="UP000018001"/>
    </source>
</evidence>
<keyword evidence="28" id="KW-0808">Transferase</keyword>
<comment type="subcellular location">
    <subcellularLocation>
        <location evidence="2">Membrane</location>
    </subcellularLocation>
</comment>
<feature type="region of interest" description="Disordered" evidence="26">
    <location>
        <begin position="414"/>
        <end position="444"/>
    </location>
</feature>
<gene>
    <name evidence="28" type="ORF">PVAR5_4579</name>
</gene>
<proteinExistence type="inferred from homology"/>
<evidence type="ECO:0000256" key="12">
    <source>
        <dbReference type="ARBA" id="ARBA00038974"/>
    </source>
</evidence>
<reference evidence="29" key="1">
    <citation type="journal article" date="2014" name="Genome Announc.">
        <title>Draft genome sequence of the formaldehyde-resistant fungus Byssochlamys spectabilis No. 5 (anamorph Paecilomyces variotii No. 5) (NBRC109023).</title>
        <authorList>
            <person name="Oka T."/>
            <person name="Ekino K."/>
            <person name="Fukuda K."/>
            <person name="Nomura Y."/>
        </authorList>
    </citation>
    <scope>NUCLEOTIDE SEQUENCE [LARGE SCALE GENOMIC DNA]</scope>
    <source>
        <strain evidence="29">No. 5 / NBRC 109023</strain>
    </source>
</reference>
<comment type="catalytic activity">
    <reaction evidence="15">
        <text>lanosterol + 3 reduced [NADPH--hemoprotein reductase] + 3 O2 = 4,4-dimethyl-5alpha-cholesta-8,14,24-trien-3beta-ol + formate + 3 oxidized [NADPH--hemoprotein reductase] + 4 H2O + 4 H(+)</text>
        <dbReference type="Rhea" id="RHEA:25286"/>
        <dbReference type="Rhea" id="RHEA-COMP:11964"/>
        <dbReference type="Rhea" id="RHEA-COMP:11965"/>
        <dbReference type="ChEBI" id="CHEBI:15377"/>
        <dbReference type="ChEBI" id="CHEBI:15378"/>
        <dbReference type="ChEBI" id="CHEBI:15379"/>
        <dbReference type="ChEBI" id="CHEBI:15740"/>
        <dbReference type="ChEBI" id="CHEBI:16521"/>
        <dbReference type="ChEBI" id="CHEBI:17813"/>
        <dbReference type="ChEBI" id="CHEBI:57618"/>
        <dbReference type="ChEBI" id="CHEBI:58210"/>
        <dbReference type="EC" id="1.14.14.154"/>
    </reaction>
    <physiologicalReaction direction="left-to-right" evidence="15">
        <dbReference type="Rhea" id="RHEA:25287"/>
    </physiologicalReaction>
</comment>
<organism evidence="28 29">
    <name type="scientific">Byssochlamys spectabilis (strain No. 5 / NBRC 109023)</name>
    <name type="common">Paecilomyces variotii</name>
    <dbReference type="NCBI Taxonomy" id="1356009"/>
    <lineage>
        <taxon>Eukaryota</taxon>
        <taxon>Fungi</taxon>
        <taxon>Dikarya</taxon>
        <taxon>Ascomycota</taxon>
        <taxon>Pezizomycotina</taxon>
        <taxon>Eurotiomycetes</taxon>
        <taxon>Eurotiomycetidae</taxon>
        <taxon>Eurotiales</taxon>
        <taxon>Thermoascaceae</taxon>
        <taxon>Paecilomyces</taxon>
    </lineage>
</organism>
<dbReference type="Gene3D" id="1.10.630.10">
    <property type="entry name" value="Cytochrome P450"/>
    <property type="match status" value="1"/>
</dbReference>
<keyword evidence="4 25" id="KW-0349">Heme</keyword>
<keyword evidence="11 27" id="KW-0472">Membrane</keyword>
<evidence type="ECO:0000256" key="3">
    <source>
        <dbReference type="ARBA" id="ARBA00010617"/>
    </source>
</evidence>
<evidence type="ECO:0000256" key="15">
    <source>
        <dbReference type="ARBA" id="ARBA00047670"/>
    </source>
</evidence>
<comment type="catalytic activity">
    <reaction evidence="17">
        <text>32-oxolanosterol + reduced [NADPH--hemoprotein reductase] + O2 = 4,4-dimethyl-5alpha-cholesta-8,14,24-trien-3beta-ol + formate + oxidized [NADPH--hemoprotein reductase] + H2O + 2 H(+)</text>
        <dbReference type="Rhea" id="RHEA:75111"/>
        <dbReference type="Rhea" id="RHEA-COMP:11964"/>
        <dbReference type="Rhea" id="RHEA-COMP:11965"/>
        <dbReference type="ChEBI" id="CHEBI:15377"/>
        <dbReference type="ChEBI" id="CHEBI:15378"/>
        <dbReference type="ChEBI" id="CHEBI:15379"/>
        <dbReference type="ChEBI" id="CHEBI:15740"/>
        <dbReference type="ChEBI" id="CHEBI:17813"/>
        <dbReference type="ChEBI" id="CHEBI:57618"/>
        <dbReference type="ChEBI" id="CHEBI:58210"/>
        <dbReference type="ChEBI" id="CHEBI:166681"/>
    </reaction>
    <physiologicalReaction direction="left-to-right" evidence="17">
        <dbReference type="Rhea" id="RHEA:75112"/>
    </physiologicalReaction>
</comment>
<dbReference type="SUPFAM" id="SSF48264">
    <property type="entry name" value="Cytochrome P450"/>
    <property type="match status" value="1"/>
</dbReference>
<comment type="catalytic activity">
    <reaction evidence="14">
        <text>a 14alpha-hydroxymethyl steroid + reduced [NADPH--hemoprotein reductase] + O2 = a 14alpha-formyl steroid + oxidized [NADPH--hemoprotein reductase] + 2 H2O + H(+)</text>
        <dbReference type="Rhea" id="RHEA:68064"/>
        <dbReference type="Rhea" id="RHEA-COMP:11964"/>
        <dbReference type="Rhea" id="RHEA-COMP:11965"/>
        <dbReference type="ChEBI" id="CHEBI:15377"/>
        <dbReference type="ChEBI" id="CHEBI:15378"/>
        <dbReference type="ChEBI" id="CHEBI:15379"/>
        <dbReference type="ChEBI" id="CHEBI:57618"/>
        <dbReference type="ChEBI" id="CHEBI:58210"/>
        <dbReference type="ChEBI" id="CHEBI:176901"/>
        <dbReference type="ChEBI" id="CHEBI:176902"/>
    </reaction>
    <physiologicalReaction direction="left-to-right" evidence="14">
        <dbReference type="Rhea" id="RHEA:68065"/>
    </physiologicalReaction>
</comment>
<keyword evidence="8" id="KW-0560">Oxidoreductase</keyword>
<comment type="catalytic activity">
    <reaction evidence="21">
        <text>32-oxoeburicol + reduced [NADPH--hemoprotein reductase] + O2 = 14-demethyleburicol + formate + oxidized [NADPH--hemoprotein reductase] + H2O + 2 H(+)</text>
        <dbReference type="Rhea" id="RHEA:75435"/>
        <dbReference type="Rhea" id="RHEA-COMP:11964"/>
        <dbReference type="Rhea" id="RHEA-COMP:11965"/>
        <dbReference type="ChEBI" id="CHEBI:15377"/>
        <dbReference type="ChEBI" id="CHEBI:15378"/>
        <dbReference type="ChEBI" id="CHEBI:15379"/>
        <dbReference type="ChEBI" id="CHEBI:15740"/>
        <dbReference type="ChEBI" id="CHEBI:57618"/>
        <dbReference type="ChEBI" id="CHEBI:58210"/>
        <dbReference type="ChEBI" id="CHEBI:194329"/>
        <dbReference type="ChEBI" id="CHEBI:194330"/>
    </reaction>
    <physiologicalReaction direction="left-to-right" evidence="21">
        <dbReference type="Rhea" id="RHEA:75436"/>
    </physiologicalReaction>
</comment>
<dbReference type="GO" id="GO:0020037">
    <property type="term" value="F:heme binding"/>
    <property type="evidence" value="ECO:0007669"/>
    <property type="project" value="InterPro"/>
</dbReference>
<evidence type="ECO:0000256" key="7">
    <source>
        <dbReference type="ARBA" id="ARBA00022989"/>
    </source>
</evidence>
<dbReference type="InterPro" id="IPR036396">
    <property type="entry name" value="Cyt_P450_sf"/>
</dbReference>
<comment type="catalytic activity">
    <reaction evidence="23">
        <text>32-hydroxyeburicol + reduced [NADPH--hemoprotein reductase] + O2 = 32-oxoeburicol + oxidized [NADPH--hemoprotein reductase] + 2 H2O + H(+)</text>
        <dbReference type="Rhea" id="RHEA:75431"/>
        <dbReference type="Rhea" id="RHEA-COMP:11964"/>
        <dbReference type="Rhea" id="RHEA-COMP:11965"/>
        <dbReference type="ChEBI" id="CHEBI:15377"/>
        <dbReference type="ChEBI" id="CHEBI:15378"/>
        <dbReference type="ChEBI" id="CHEBI:15379"/>
        <dbReference type="ChEBI" id="CHEBI:57618"/>
        <dbReference type="ChEBI" id="CHEBI:58210"/>
        <dbReference type="ChEBI" id="CHEBI:194328"/>
        <dbReference type="ChEBI" id="CHEBI:194329"/>
    </reaction>
    <physiologicalReaction direction="left-to-right" evidence="23">
        <dbReference type="Rhea" id="RHEA:75432"/>
    </physiologicalReaction>
</comment>
<keyword evidence="29" id="KW-1185">Reference proteome</keyword>
<keyword evidence="9 25" id="KW-0408">Iron</keyword>
<evidence type="ECO:0000256" key="25">
    <source>
        <dbReference type="PIRSR" id="PIRSR602403-1"/>
    </source>
</evidence>
<dbReference type="InParanoid" id="V5G1S9"/>
<evidence type="ECO:0000256" key="11">
    <source>
        <dbReference type="ARBA" id="ARBA00023136"/>
    </source>
</evidence>
<comment type="similarity">
    <text evidence="3">Belongs to the cytochrome P450 family.</text>
</comment>
<evidence type="ECO:0000256" key="13">
    <source>
        <dbReference type="ARBA" id="ARBA00047379"/>
    </source>
</evidence>
<dbReference type="PRINTS" id="PR00465">
    <property type="entry name" value="EP450IV"/>
</dbReference>
<evidence type="ECO:0000256" key="1">
    <source>
        <dbReference type="ARBA" id="ARBA00001971"/>
    </source>
</evidence>
<comment type="catalytic activity">
    <reaction evidence="18">
        <text>a 14alpha-methyl steroid + reduced [NADPH--hemoprotein reductase] + O2 = a 14alpha-hydroxymethyl steroid + oxidized [NADPH--hemoprotein reductase] + H2O + H(+)</text>
        <dbReference type="Rhea" id="RHEA:68060"/>
        <dbReference type="Rhea" id="RHEA-COMP:11964"/>
        <dbReference type="Rhea" id="RHEA-COMP:11965"/>
        <dbReference type="ChEBI" id="CHEBI:15377"/>
        <dbReference type="ChEBI" id="CHEBI:15378"/>
        <dbReference type="ChEBI" id="CHEBI:15379"/>
        <dbReference type="ChEBI" id="CHEBI:57618"/>
        <dbReference type="ChEBI" id="CHEBI:58210"/>
        <dbReference type="ChEBI" id="CHEBI:138029"/>
        <dbReference type="ChEBI" id="CHEBI:176901"/>
    </reaction>
    <physiologicalReaction direction="left-to-right" evidence="18">
        <dbReference type="Rhea" id="RHEA:68061"/>
    </physiologicalReaction>
</comment>
<keyword evidence="28" id="KW-0489">Methyltransferase</keyword>
<evidence type="ECO:0000256" key="16">
    <source>
        <dbReference type="ARBA" id="ARBA00047702"/>
    </source>
</evidence>
<dbReference type="InterPro" id="IPR050529">
    <property type="entry name" value="CYP450_sterol_14alpha_dmase"/>
</dbReference>
<evidence type="ECO:0000256" key="17">
    <source>
        <dbReference type="ARBA" id="ARBA00048479"/>
    </source>
</evidence>
<sequence>MAIAVFDSPTLAGASPMALLGVAAICLVAAIIINILKQLLWKDPHKPPVVFHWFPILGNTISYGMDPFKFFFNCKEKYGDVFTFILLGKPTTVCLGANGNNFVLNGKISDLSAEEIYSPLTTPVFGKDVVFDCPNSKLMQQKKFVKFGLTTEALRSHVKLISLEVENFISTYAEFQGETGTLNVPLAMAELTLYTAARSLQGKEIRSKLDSTFADLFHDLDMGFVPINFMLPWAPLPHNRARDRAQRKMTEVYMEIIQQRRSSGHKKDSEDMIWNLMSCEYKDGTPLPDKEIAHMMIALLMGGQHSSSSTISFILLRLASEPDMLEELYREQQQVFGPELGELTYEGLLELKLHRHTVRETLRLHNPIHSILRKVKNPLILDGTPYIIPPSHTVLATPATSARDPRYFPNPMKWDPHRWENRNAQDDEEDDPEDPVNGSSWSKGSGSPYLPFGAGRHRCIGEQFAYLQMGVILAIIVRNFKLHNVDGIKGVPKTDFSSLFSRPLAPAKVVWEKRTSAKAYCAIMGILSKFVKLTTVGGIASVGVFMGMTRKIEEVPLSTSDYLFNSVHFRKYNPLQNPTTHDLFIRKVPLSEIDPTLLENKGKLVERFCAGVWGGLGYAFQRAYLARKYQGPLTEKQLWSRQELKDATYEPGTQITDHFEVIEKTPERIVVRCGDSPLKRDVRASDGLFEMSAVVKPEEGVAEFGLKSIFYQGLGEAESEPMPSHIAWLHRLYTKLLLETAIHLTTR</sequence>
<dbReference type="InterPro" id="IPR017972">
    <property type="entry name" value="Cyt_P450_CS"/>
</dbReference>
<dbReference type="PRINTS" id="PR00385">
    <property type="entry name" value="P450"/>
</dbReference>
<evidence type="ECO:0000256" key="19">
    <source>
        <dbReference type="ARBA" id="ARBA00049163"/>
    </source>
</evidence>
<dbReference type="PANTHER" id="PTHR24304">
    <property type="entry name" value="CYTOCHROME P450 FAMILY 7"/>
    <property type="match status" value="1"/>
</dbReference>
<evidence type="ECO:0000256" key="20">
    <source>
        <dbReference type="ARBA" id="ARBA00049450"/>
    </source>
</evidence>
<dbReference type="GO" id="GO:0016020">
    <property type="term" value="C:membrane"/>
    <property type="evidence" value="ECO:0007669"/>
    <property type="project" value="UniProtKB-SubCell"/>
</dbReference>
<protein>
    <recommendedName>
        <fullName evidence="12">sterol 14alpha-demethylase</fullName>
        <ecNumber evidence="12">1.14.14.154</ecNumber>
    </recommendedName>
</protein>
<dbReference type="PROSITE" id="PS00086">
    <property type="entry name" value="CYTOCHROME_P450"/>
    <property type="match status" value="1"/>
</dbReference>
<dbReference type="Proteomes" id="UP000018001">
    <property type="component" value="Unassembled WGS sequence"/>
</dbReference>
<evidence type="ECO:0000256" key="9">
    <source>
        <dbReference type="ARBA" id="ARBA00023004"/>
    </source>
</evidence>
<dbReference type="FunFam" id="1.10.630.10:FF:000033">
    <property type="entry name" value="14-alpha sterol demethylase"/>
    <property type="match status" value="1"/>
</dbReference>
<dbReference type="InterPro" id="IPR001128">
    <property type="entry name" value="Cyt_P450"/>
</dbReference>
<comment type="catalytic activity">
    <reaction evidence="24">
        <text>eburicol + 3 reduced [NADPH--hemoprotein reductase] + 3 O2 = 14-demethyleburicol + formate + 3 oxidized [NADPH--hemoprotein reductase] + 4 H2O + 4 H(+)</text>
        <dbReference type="Rhea" id="RHEA:75439"/>
        <dbReference type="Rhea" id="RHEA-COMP:11964"/>
        <dbReference type="Rhea" id="RHEA-COMP:11965"/>
        <dbReference type="ChEBI" id="CHEBI:15377"/>
        <dbReference type="ChEBI" id="CHEBI:15378"/>
        <dbReference type="ChEBI" id="CHEBI:15379"/>
        <dbReference type="ChEBI" id="CHEBI:15740"/>
        <dbReference type="ChEBI" id="CHEBI:57618"/>
        <dbReference type="ChEBI" id="CHEBI:58210"/>
        <dbReference type="ChEBI" id="CHEBI:70315"/>
        <dbReference type="ChEBI" id="CHEBI:194330"/>
    </reaction>
    <physiologicalReaction direction="left-to-right" evidence="24">
        <dbReference type="Rhea" id="RHEA:75440"/>
    </physiologicalReaction>
</comment>
<dbReference type="eggNOG" id="KOG0684">
    <property type="taxonomic scope" value="Eukaryota"/>
</dbReference>
<dbReference type="FunCoup" id="V5G1S9">
    <property type="interactions" value="501"/>
</dbReference>
<comment type="catalytic activity">
    <reaction evidence="13">
        <text>32-hydroxylanosterol + reduced [NADPH--hemoprotein reductase] + O2 = 32-oxolanosterol + oxidized [NADPH--hemoprotein reductase] + 2 H2O + H(+)</text>
        <dbReference type="Rhea" id="RHEA:75107"/>
        <dbReference type="Rhea" id="RHEA-COMP:11964"/>
        <dbReference type="Rhea" id="RHEA-COMP:11965"/>
        <dbReference type="ChEBI" id="CHEBI:15377"/>
        <dbReference type="ChEBI" id="CHEBI:15378"/>
        <dbReference type="ChEBI" id="CHEBI:15379"/>
        <dbReference type="ChEBI" id="CHEBI:57618"/>
        <dbReference type="ChEBI" id="CHEBI:58210"/>
        <dbReference type="ChEBI" id="CHEBI:166681"/>
        <dbReference type="ChEBI" id="CHEBI:166806"/>
    </reaction>
    <physiologicalReaction direction="left-to-right" evidence="13">
        <dbReference type="Rhea" id="RHEA:75108"/>
    </physiologicalReaction>
</comment>
<comment type="catalytic activity">
    <reaction evidence="16">
        <text>a 14alpha-methyl steroid + 3 reduced [NADPH--hemoprotein reductase] + 3 O2 = a Delta(14) steroid + formate + 3 oxidized [NADPH--hemoprotein reductase] + 4 H2O + 4 H(+)</text>
        <dbReference type="Rhea" id="RHEA:54028"/>
        <dbReference type="Rhea" id="RHEA-COMP:11964"/>
        <dbReference type="Rhea" id="RHEA-COMP:11965"/>
        <dbReference type="ChEBI" id="CHEBI:15377"/>
        <dbReference type="ChEBI" id="CHEBI:15378"/>
        <dbReference type="ChEBI" id="CHEBI:15379"/>
        <dbReference type="ChEBI" id="CHEBI:15740"/>
        <dbReference type="ChEBI" id="CHEBI:57618"/>
        <dbReference type="ChEBI" id="CHEBI:58210"/>
        <dbReference type="ChEBI" id="CHEBI:138029"/>
        <dbReference type="ChEBI" id="CHEBI:138031"/>
        <dbReference type="EC" id="1.14.14.154"/>
    </reaction>
    <physiologicalReaction direction="left-to-right" evidence="16">
        <dbReference type="Rhea" id="RHEA:54029"/>
    </physiologicalReaction>
</comment>
<evidence type="ECO:0000256" key="4">
    <source>
        <dbReference type="ARBA" id="ARBA00022617"/>
    </source>
</evidence>
<dbReference type="AlphaFoldDB" id="V5G1S9"/>
<evidence type="ECO:0000256" key="21">
    <source>
        <dbReference type="ARBA" id="ARBA00051540"/>
    </source>
</evidence>
<dbReference type="PANTHER" id="PTHR24304:SF2">
    <property type="entry name" value="24-HYDROXYCHOLESTEROL 7-ALPHA-HYDROXYLASE"/>
    <property type="match status" value="1"/>
</dbReference>
<dbReference type="GO" id="GO:0008168">
    <property type="term" value="F:methyltransferase activity"/>
    <property type="evidence" value="ECO:0007669"/>
    <property type="project" value="UniProtKB-KW"/>
</dbReference>
<evidence type="ECO:0000256" key="2">
    <source>
        <dbReference type="ARBA" id="ARBA00004370"/>
    </source>
</evidence>
<dbReference type="GO" id="GO:0008398">
    <property type="term" value="F:sterol 14-demethylase activity"/>
    <property type="evidence" value="ECO:0007669"/>
    <property type="project" value="UniProtKB-EC"/>
</dbReference>
<comment type="catalytic activity">
    <reaction evidence="19">
        <text>lanosterol + reduced [NADPH--hemoprotein reductase] + O2 = 32-hydroxylanosterol + oxidized [NADPH--hemoprotein reductase] + H2O + H(+)</text>
        <dbReference type="Rhea" id="RHEA:75103"/>
        <dbReference type="Rhea" id="RHEA-COMP:11964"/>
        <dbReference type="Rhea" id="RHEA-COMP:11965"/>
        <dbReference type="ChEBI" id="CHEBI:15377"/>
        <dbReference type="ChEBI" id="CHEBI:15378"/>
        <dbReference type="ChEBI" id="CHEBI:15379"/>
        <dbReference type="ChEBI" id="CHEBI:16521"/>
        <dbReference type="ChEBI" id="CHEBI:57618"/>
        <dbReference type="ChEBI" id="CHEBI:58210"/>
        <dbReference type="ChEBI" id="CHEBI:166806"/>
    </reaction>
    <physiologicalReaction direction="left-to-right" evidence="19">
        <dbReference type="Rhea" id="RHEA:75104"/>
    </physiologicalReaction>
</comment>
<comment type="catalytic activity">
    <reaction evidence="20">
        <text>a 14alpha-formyl steroid + reduced [NADPH--hemoprotein reductase] + O2 = a Delta(14) steroid + formate + oxidized [NADPH--hemoprotein reductase] + H2O + 2 H(+)</text>
        <dbReference type="Rhea" id="RHEA:68068"/>
        <dbReference type="Rhea" id="RHEA-COMP:11964"/>
        <dbReference type="Rhea" id="RHEA-COMP:11965"/>
        <dbReference type="ChEBI" id="CHEBI:15377"/>
        <dbReference type="ChEBI" id="CHEBI:15378"/>
        <dbReference type="ChEBI" id="CHEBI:15379"/>
        <dbReference type="ChEBI" id="CHEBI:15740"/>
        <dbReference type="ChEBI" id="CHEBI:57618"/>
        <dbReference type="ChEBI" id="CHEBI:58210"/>
        <dbReference type="ChEBI" id="CHEBI:138031"/>
        <dbReference type="ChEBI" id="CHEBI:176902"/>
    </reaction>
    <physiologicalReaction direction="left-to-right" evidence="20">
        <dbReference type="Rhea" id="RHEA:68069"/>
    </physiologicalReaction>
</comment>
<evidence type="ECO:0000313" key="28">
    <source>
        <dbReference type="EMBL" id="GAD95931.1"/>
    </source>
</evidence>
<dbReference type="CDD" id="cd11042">
    <property type="entry name" value="CYP51-like"/>
    <property type="match status" value="1"/>
</dbReference>
<evidence type="ECO:0000256" key="14">
    <source>
        <dbReference type="ARBA" id="ARBA00047587"/>
    </source>
</evidence>
<name>V5G1S9_BYSSN</name>
<evidence type="ECO:0000256" key="22">
    <source>
        <dbReference type="ARBA" id="ARBA00051806"/>
    </source>
</evidence>
<dbReference type="EC" id="1.14.14.154" evidence="12"/>
<dbReference type="EMBL" id="BAUL01000143">
    <property type="protein sequence ID" value="GAD95931.1"/>
    <property type="molecule type" value="Genomic_DNA"/>
</dbReference>
<dbReference type="InterPro" id="IPR002403">
    <property type="entry name" value="Cyt_P450_E_grp-IV"/>
</dbReference>
<evidence type="ECO:0000256" key="27">
    <source>
        <dbReference type="SAM" id="Phobius"/>
    </source>
</evidence>
<dbReference type="HOGENOM" id="CLU_001570_15_0_1"/>
<evidence type="ECO:0000256" key="6">
    <source>
        <dbReference type="ARBA" id="ARBA00022723"/>
    </source>
</evidence>
<evidence type="ECO:0000256" key="5">
    <source>
        <dbReference type="ARBA" id="ARBA00022692"/>
    </source>
</evidence>
<dbReference type="Pfam" id="PF00067">
    <property type="entry name" value="p450"/>
    <property type="match status" value="1"/>
</dbReference>
<feature type="binding site" description="axial binding residue" evidence="25">
    <location>
        <position position="459"/>
    </location>
    <ligand>
        <name>heme</name>
        <dbReference type="ChEBI" id="CHEBI:30413"/>
    </ligand>
    <ligandPart>
        <name>Fe</name>
        <dbReference type="ChEBI" id="CHEBI:18248"/>
    </ligandPart>
</feature>
<evidence type="ECO:0000256" key="10">
    <source>
        <dbReference type="ARBA" id="ARBA00023033"/>
    </source>
</evidence>
<dbReference type="OrthoDB" id="1055148at2759"/>
<feature type="compositionally biased region" description="Basic and acidic residues" evidence="26">
    <location>
        <begin position="414"/>
        <end position="425"/>
    </location>
</feature>
<keyword evidence="5 27" id="KW-0812">Transmembrane</keyword>
<keyword evidence="6 25" id="KW-0479">Metal-binding</keyword>
<keyword evidence="7 27" id="KW-1133">Transmembrane helix</keyword>